<keyword evidence="3" id="KW-0805">Transcription regulation</keyword>
<dbReference type="Proteomes" id="UP000288805">
    <property type="component" value="Unassembled WGS sequence"/>
</dbReference>
<dbReference type="EMBL" id="QGNW01000108">
    <property type="protein sequence ID" value="RVW96362.1"/>
    <property type="molecule type" value="Genomic_DNA"/>
</dbReference>
<dbReference type="Pfam" id="PF00249">
    <property type="entry name" value="Myb_DNA-binding"/>
    <property type="match status" value="1"/>
</dbReference>
<feature type="domain" description="HTH myb-type" evidence="8">
    <location>
        <begin position="9"/>
        <end position="83"/>
    </location>
</feature>
<dbReference type="InterPro" id="IPR001005">
    <property type="entry name" value="SANT/Myb"/>
</dbReference>
<dbReference type="GO" id="GO:0003677">
    <property type="term" value="F:DNA binding"/>
    <property type="evidence" value="ECO:0007669"/>
    <property type="project" value="UniProtKB-KW"/>
</dbReference>
<keyword evidence="2" id="KW-0677">Repeat</keyword>
<evidence type="ECO:0000256" key="4">
    <source>
        <dbReference type="ARBA" id="ARBA00023125"/>
    </source>
</evidence>
<dbReference type="CDD" id="cd00167">
    <property type="entry name" value="SANT"/>
    <property type="match status" value="1"/>
</dbReference>
<accession>A0A438II26</accession>
<comment type="subcellular location">
    <subcellularLocation>
        <location evidence="1">Nucleus</location>
    </subcellularLocation>
</comment>
<dbReference type="AlphaFoldDB" id="A0A438II26"/>
<keyword evidence="5" id="KW-0804">Transcription</keyword>
<keyword evidence="6" id="KW-0539">Nucleus</keyword>
<comment type="caution">
    <text evidence="9">The sequence shown here is derived from an EMBL/GenBank/DDBJ whole genome shotgun (WGS) entry which is preliminary data.</text>
</comment>
<sequence length="251" mass="27141">MGRAPCCDKANVKRGPWSPEEDNILRAFVEAHGTGGNWIALPRKAGLKRCGKSCRWSVIASHLPRRTDNDVKNYWNTKLKKKLSGKADLKKGSNNNGNATSNSIIHLSSVQFPGSIPKVEDYDYGISVGFGTDSSPVSYQTGMSYQQDFHSQGLVSNPAVQFPLPGPMEVSEFNTSGNTSYSISSSQEVSSLSAASSSLALDNTTHASWSSYNGGRVQDDEFLFDFGSPYGLLSGFGFQEQAHEAGLVNQI</sequence>
<evidence type="ECO:0000256" key="5">
    <source>
        <dbReference type="ARBA" id="ARBA00023163"/>
    </source>
</evidence>
<dbReference type="FunFam" id="1.10.10.60:FF:000015">
    <property type="entry name" value="Transcription factor RAX3"/>
    <property type="match status" value="1"/>
</dbReference>
<organism evidence="9 10">
    <name type="scientific">Vitis vinifera</name>
    <name type="common">Grape</name>
    <dbReference type="NCBI Taxonomy" id="29760"/>
    <lineage>
        <taxon>Eukaryota</taxon>
        <taxon>Viridiplantae</taxon>
        <taxon>Streptophyta</taxon>
        <taxon>Embryophyta</taxon>
        <taxon>Tracheophyta</taxon>
        <taxon>Spermatophyta</taxon>
        <taxon>Magnoliopsida</taxon>
        <taxon>eudicotyledons</taxon>
        <taxon>Gunneridae</taxon>
        <taxon>Pentapetalae</taxon>
        <taxon>rosids</taxon>
        <taxon>Vitales</taxon>
        <taxon>Vitaceae</taxon>
        <taxon>Viteae</taxon>
        <taxon>Vitis</taxon>
    </lineage>
</organism>
<dbReference type="SMART" id="SM00717">
    <property type="entry name" value="SANT"/>
    <property type="match status" value="1"/>
</dbReference>
<gene>
    <name evidence="9" type="primary">RAX2</name>
    <name evidence="9" type="ORF">CK203_020881</name>
</gene>
<proteinExistence type="predicted"/>
<evidence type="ECO:0000256" key="1">
    <source>
        <dbReference type="ARBA" id="ARBA00004123"/>
    </source>
</evidence>
<dbReference type="InterPro" id="IPR017930">
    <property type="entry name" value="Myb_dom"/>
</dbReference>
<keyword evidence="4" id="KW-0238">DNA-binding</keyword>
<evidence type="ECO:0000256" key="6">
    <source>
        <dbReference type="ARBA" id="ARBA00023242"/>
    </source>
</evidence>
<evidence type="ECO:0000259" key="8">
    <source>
        <dbReference type="PROSITE" id="PS51294"/>
    </source>
</evidence>
<dbReference type="GO" id="GO:0005634">
    <property type="term" value="C:nucleus"/>
    <property type="evidence" value="ECO:0007669"/>
    <property type="project" value="UniProtKB-SubCell"/>
</dbReference>
<evidence type="ECO:0000256" key="3">
    <source>
        <dbReference type="ARBA" id="ARBA00023015"/>
    </source>
</evidence>
<dbReference type="Gene3D" id="1.10.10.60">
    <property type="entry name" value="Homeodomain-like"/>
    <property type="match status" value="2"/>
</dbReference>
<protein>
    <submittedName>
        <fullName evidence="9">Transcription factor RAX2</fullName>
    </submittedName>
</protein>
<dbReference type="InterPro" id="IPR009057">
    <property type="entry name" value="Homeodomain-like_sf"/>
</dbReference>
<dbReference type="SUPFAM" id="SSF46689">
    <property type="entry name" value="Homeodomain-like"/>
    <property type="match status" value="1"/>
</dbReference>
<dbReference type="PROSITE" id="PS50090">
    <property type="entry name" value="MYB_LIKE"/>
    <property type="match status" value="1"/>
</dbReference>
<evidence type="ECO:0000313" key="10">
    <source>
        <dbReference type="Proteomes" id="UP000288805"/>
    </source>
</evidence>
<name>A0A438II26_VITVI</name>
<feature type="domain" description="Myb-like" evidence="7">
    <location>
        <begin position="9"/>
        <end position="79"/>
    </location>
</feature>
<dbReference type="PANTHER" id="PTHR48000">
    <property type="entry name" value="OS09G0431300 PROTEIN"/>
    <property type="match status" value="1"/>
</dbReference>
<dbReference type="PROSITE" id="PS51294">
    <property type="entry name" value="HTH_MYB"/>
    <property type="match status" value="1"/>
</dbReference>
<evidence type="ECO:0000313" key="9">
    <source>
        <dbReference type="EMBL" id="RVW96362.1"/>
    </source>
</evidence>
<dbReference type="PANTHER" id="PTHR48000:SF67">
    <property type="entry name" value="MYB-LIKE DNA-BINDING DOMAIN CONTAINING PROTEIN, EXPRESSED"/>
    <property type="match status" value="1"/>
</dbReference>
<reference evidence="9 10" key="1">
    <citation type="journal article" date="2018" name="PLoS Genet.">
        <title>Population sequencing reveals clonal diversity and ancestral inbreeding in the grapevine cultivar Chardonnay.</title>
        <authorList>
            <person name="Roach M.J."/>
            <person name="Johnson D.L."/>
            <person name="Bohlmann J."/>
            <person name="van Vuuren H.J."/>
            <person name="Jones S.J."/>
            <person name="Pretorius I.S."/>
            <person name="Schmidt S.A."/>
            <person name="Borneman A.R."/>
        </authorList>
    </citation>
    <scope>NUCLEOTIDE SEQUENCE [LARGE SCALE GENOMIC DNA]</scope>
    <source>
        <strain evidence="10">cv. Chardonnay</strain>
        <tissue evidence="9">Leaf</tissue>
    </source>
</reference>
<evidence type="ECO:0000256" key="2">
    <source>
        <dbReference type="ARBA" id="ARBA00022737"/>
    </source>
</evidence>
<evidence type="ECO:0000259" key="7">
    <source>
        <dbReference type="PROSITE" id="PS50090"/>
    </source>
</evidence>